<accession>A0ABV6NMS8</accession>
<keyword evidence="5" id="KW-0460">Magnesium</keyword>
<evidence type="ECO:0000313" key="8">
    <source>
        <dbReference type="EMBL" id="MFC0562061.1"/>
    </source>
</evidence>
<evidence type="ECO:0000256" key="4">
    <source>
        <dbReference type="ARBA" id="ARBA00022801"/>
    </source>
</evidence>
<evidence type="ECO:0000259" key="7">
    <source>
        <dbReference type="PROSITE" id="PS51462"/>
    </source>
</evidence>
<evidence type="ECO:0000256" key="5">
    <source>
        <dbReference type="ARBA" id="ARBA00022842"/>
    </source>
</evidence>
<organism evidence="8 9">
    <name type="scientific">Halalkalibacter alkalisediminis</name>
    <dbReference type="NCBI Taxonomy" id="935616"/>
    <lineage>
        <taxon>Bacteria</taxon>
        <taxon>Bacillati</taxon>
        <taxon>Bacillota</taxon>
        <taxon>Bacilli</taxon>
        <taxon>Bacillales</taxon>
        <taxon>Bacillaceae</taxon>
        <taxon>Halalkalibacter</taxon>
    </lineage>
</organism>
<feature type="domain" description="Nudix hydrolase" evidence="7">
    <location>
        <begin position="6"/>
        <end position="157"/>
    </location>
</feature>
<name>A0ABV6NMS8_9BACI</name>
<sequence>MYLFKDFHNCEVRLTFEPNECTSDPKHVWIVCRYLNRWLLTNHSTRGLEFPGGKVEEGERLTEAAEREVWEETGATIKSLHFIGQYEVRSDRTSFQKAIYFAEISSLTEKGTYLETDGPILLQELPANIRENDSFSFVMKDEVLPYTLKQIAKKQLI</sequence>
<evidence type="ECO:0000256" key="2">
    <source>
        <dbReference type="ARBA" id="ARBA00005582"/>
    </source>
</evidence>
<dbReference type="InterPro" id="IPR014078">
    <property type="entry name" value="Nudix_YtkD"/>
</dbReference>
<dbReference type="Gene3D" id="3.90.79.10">
    <property type="entry name" value="Nucleoside Triphosphate Pyrophosphohydrolase"/>
    <property type="match status" value="1"/>
</dbReference>
<keyword evidence="4 6" id="KW-0378">Hydrolase</keyword>
<comment type="caution">
    <text evidence="8">The sequence shown here is derived from an EMBL/GenBank/DDBJ whole genome shotgun (WGS) entry which is preliminary data.</text>
</comment>
<comment type="similarity">
    <text evidence="2 6">Belongs to the Nudix hydrolase family.</text>
</comment>
<dbReference type="PRINTS" id="PR00502">
    <property type="entry name" value="NUDIXFAMILY"/>
</dbReference>
<evidence type="ECO:0000256" key="6">
    <source>
        <dbReference type="RuleBase" id="RU003476"/>
    </source>
</evidence>
<evidence type="ECO:0000256" key="1">
    <source>
        <dbReference type="ARBA" id="ARBA00001946"/>
    </source>
</evidence>
<evidence type="ECO:0000256" key="3">
    <source>
        <dbReference type="ARBA" id="ARBA00022723"/>
    </source>
</evidence>
<dbReference type="SUPFAM" id="SSF55811">
    <property type="entry name" value="Nudix"/>
    <property type="match status" value="1"/>
</dbReference>
<dbReference type="RefSeq" id="WP_273844477.1">
    <property type="nucleotide sequence ID" value="NZ_JAQQWT010000009.1"/>
</dbReference>
<dbReference type="PANTHER" id="PTHR43758:SF8">
    <property type="entry name" value="8-OXO-DGTP DIPHOSPHATASE YTKD-RELATED"/>
    <property type="match status" value="1"/>
</dbReference>
<proteinExistence type="inferred from homology"/>
<gene>
    <name evidence="8" type="primary">ytkD</name>
    <name evidence="8" type="ORF">ACFFH4_24635</name>
</gene>
<dbReference type="PROSITE" id="PS51462">
    <property type="entry name" value="NUDIX"/>
    <property type="match status" value="1"/>
</dbReference>
<protein>
    <submittedName>
        <fullName evidence="8">RNA deprotection pyrophosphohydrolase</fullName>
    </submittedName>
</protein>
<evidence type="ECO:0000313" key="9">
    <source>
        <dbReference type="Proteomes" id="UP001589833"/>
    </source>
</evidence>
<dbReference type="InterPro" id="IPR015797">
    <property type="entry name" value="NUDIX_hydrolase-like_dom_sf"/>
</dbReference>
<dbReference type="EMBL" id="JBHLTR010000102">
    <property type="protein sequence ID" value="MFC0562061.1"/>
    <property type="molecule type" value="Genomic_DNA"/>
</dbReference>
<dbReference type="InterPro" id="IPR000086">
    <property type="entry name" value="NUDIX_hydrolase_dom"/>
</dbReference>
<dbReference type="Pfam" id="PF00293">
    <property type="entry name" value="NUDIX"/>
    <property type="match status" value="1"/>
</dbReference>
<dbReference type="Proteomes" id="UP001589833">
    <property type="component" value="Unassembled WGS sequence"/>
</dbReference>
<dbReference type="PANTHER" id="PTHR43758">
    <property type="entry name" value="7,8-DIHYDRO-8-OXOGUANINE TRIPHOSPHATASE"/>
    <property type="match status" value="1"/>
</dbReference>
<keyword evidence="9" id="KW-1185">Reference proteome</keyword>
<dbReference type="PROSITE" id="PS00893">
    <property type="entry name" value="NUDIX_BOX"/>
    <property type="match status" value="1"/>
</dbReference>
<keyword evidence="3" id="KW-0479">Metal-binding</keyword>
<dbReference type="InterPro" id="IPR020084">
    <property type="entry name" value="NUDIX_hydrolase_CS"/>
</dbReference>
<reference evidence="8 9" key="1">
    <citation type="submission" date="2024-09" db="EMBL/GenBank/DDBJ databases">
        <authorList>
            <person name="Sun Q."/>
            <person name="Mori K."/>
        </authorList>
    </citation>
    <scope>NUCLEOTIDE SEQUENCE [LARGE SCALE GENOMIC DNA]</scope>
    <source>
        <strain evidence="8 9">NCAIM B.02301</strain>
    </source>
</reference>
<dbReference type="CDD" id="cd04665">
    <property type="entry name" value="NUDIX_RppH"/>
    <property type="match status" value="1"/>
</dbReference>
<dbReference type="NCBIfam" id="TIGR02705">
    <property type="entry name" value="nudix_YtkD"/>
    <property type="match status" value="1"/>
</dbReference>
<comment type="cofactor">
    <cofactor evidence="1">
        <name>Mg(2+)</name>
        <dbReference type="ChEBI" id="CHEBI:18420"/>
    </cofactor>
</comment>
<dbReference type="InterPro" id="IPR020476">
    <property type="entry name" value="Nudix_hydrolase"/>
</dbReference>